<dbReference type="EMBL" id="NGMM01000002">
    <property type="protein sequence ID" value="OTP17517.1"/>
    <property type="molecule type" value="Genomic_DNA"/>
</dbReference>
<keyword evidence="1" id="KW-1003">Cell membrane</keyword>
<name>A0A242K8X8_9ENTE</name>
<evidence type="ECO:0000256" key="2">
    <source>
        <dbReference type="ARBA" id="ARBA00022729"/>
    </source>
</evidence>
<reference evidence="8" key="2">
    <citation type="submission" date="2017-05" db="EMBL/GenBank/DDBJ databases">
        <authorList>
            <consortium name="The Broad Institute Genomics Platform"/>
            <consortium name="The Broad Institute Genomic Center for Infectious Diseases"/>
            <person name="Earl A."/>
            <person name="Manson A."/>
            <person name="Schwartman J."/>
            <person name="Gilmore M."/>
            <person name="Abouelleil A."/>
            <person name="Cao P."/>
            <person name="Chapman S."/>
            <person name="Cusick C."/>
            <person name="Shea T."/>
            <person name="Young S."/>
            <person name="Neafsey D."/>
            <person name="Nusbaum C."/>
            <person name="Birren B."/>
        </authorList>
    </citation>
    <scope>NUCLEOTIDE SEQUENCE</scope>
    <source>
        <strain evidence="8">9E7_DIV0242</strain>
    </source>
</reference>
<dbReference type="PROSITE" id="PS51257">
    <property type="entry name" value="PROKAR_LIPOPROTEIN"/>
    <property type="match status" value="1"/>
</dbReference>
<evidence type="ECO:0000256" key="6">
    <source>
        <dbReference type="SAM" id="SignalP"/>
    </source>
</evidence>
<keyword evidence="2 6" id="KW-0732">Signal</keyword>
<dbReference type="EMBL" id="CP147247">
    <property type="protein sequence ID" value="WYJ91123.1"/>
    <property type="molecule type" value="Genomic_DNA"/>
</dbReference>
<evidence type="ECO:0000313" key="7">
    <source>
        <dbReference type="EMBL" id="OTP17517.1"/>
    </source>
</evidence>
<accession>A0A242K8X8</accession>
<keyword evidence="5" id="KW-0449">Lipoprotein</keyword>
<evidence type="ECO:0000256" key="1">
    <source>
        <dbReference type="ARBA" id="ARBA00022475"/>
    </source>
</evidence>
<dbReference type="InterPro" id="IPR050490">
    <property type="entry name" value="Bact_solute-bd_prot1"/>
</dbReference>
<reference evidence="7" key="1">
    <citation type="submission" date="2017-05" db="EMBL/GenBank/DDBJ databases">
        <title>The Genome Sequence of Enterococcus sp. 9E7_DIV0242.</title>
        <authorList>
            <consortium name="The Broad Institute Genomics Platform"/>
            <consortium name="The Broad Institute Genomic Center for Infectious Diseases"/>
            <person name="Earl A."/>
            <person name="Manson A."/>
            <person name="Schwartman J."/>
            <person name="Gilmore M."/>
            <person name="Abouelleil A."/>
            <person name="Cao P."/>
            <person name="Chapman S."/>
            <person name="Cusick C."/>
            <person name="Shea T."/>
            <person name="Young S."/>
            <person name="Neafsey D."/>
            <person name="Nusbaum C."/>
            <person name="Birren B."/>
        </authorList>
    </citation>
    <scope>NUCLEOTIDE SEQUENCE [LARGE SCALE GENOMIC DNA]</scope>
    <source>
        <strain evidence="7">9E7_DIV0242</strain>
    </source>
</reference>
<evidence type="ECO:0000256" key="3">
    <source>
        <dbReference type="ARBA" id="ARBA00023136"/>
    </source>
</evidence>
<dbReference type="AlphaFoldDB" id="A0A242K8X8"/>
<dbReference type="Proteomes" id="UP000195141">
    <property type="component" value="Chromosome"/>
</dbReference>
<gene>
    <name evidence="7" type="ORF">A5888_001655</name>
    <name evidence="8" type="ORF">A5888_002891</name>
</gene>
<keyword evidence="4" id="KW-0564">Palmitate</keyword>
<dbReference type="PANTHER" id="PTHR43649:SF33">
    <property type="entry name" value="POLYGALACTURONAN_RHAMNOGALACTURONAN-BINDING PROTEIN YTCQ"/>
    <property type="match status" value="1"/>
</dbReference>
<dbReference type="OrthoDB" id="9787283at2"/>
<feature type="chain" id="PRO_5039588011" description="Extracellular solute-binding protein" evidence="6">
    <location>
        <begin position="19"/>
        <end position="509"/>
    </location>
</feature>
<evidence type="ECO:0000256" key="5">
    <source>
        <dbReference type="ARBA" id="ARBA00023288"/>
    </source>
</evidence>
<reference evidence="8" key="3">
    <citation type="submission" date="2024-03" db="EMBL/GenBank/DDBJ databases">
        <title>The Genome Sequence of Enterococcus sp. DIV0242b.</title>
        <authorList>
            <consortium name="The Broad Institute Genomics Platform"/>
            <consortium name="The Broad Institute Microbial Omics Core"/>
            <consortium name="The Broad Institute Genomic Center for Infectious Diseases"/>
            <person name="Earl A."/>
            <person name="Manson A."/>
            <person name="Gilmore M."/>
            <person name="Schwartman J."/>
            <person name="Shea T."/>
            <person name="Abouelleil A."/>
            <person name="Cao P."/>
            <person name="Chapman S."/>
            <person name="Cusick C."/>
            <person name="Young S."/>
            <person name="Neafsey D."/>
            <person name="Nusbaum C."/>
            <person name="Birren B."/>
        </authorList>
    </citation>
    <scope>NUCLEOTIDE SEQUENCE</scope>
    <source>
        <strain evidence="8">9E7_DIV0242</strain>
    </source>
</reference>
<keyword evidence="3" id="KW-0472">Membrane</keyword>
<organism evidence="7">
    <name type="scientific">Candidatus Enterococcus clewellii</name>
    <dbReference type="NCBI Taxonomy" id="1834193"/>
    <lineage>
        <taxon>Bacteria</taxon>
        <taxon>Bacillati</taxon>
        <taxon>Bacillota</taxon>
        <taxon>Bacilli</taxon>
        <taxon>Lactobacillales</taxon>
        <taxon>Enterococcaceae</taxon>
        <taxon>Enterococcus</taxon>
    </lineage>
</organism>
<dbReference type="InterPro" id="IPR006059">
    <property type="entry name" value="SBP"/>
</dbReference>
<evidence type="ECO:0000313" key="8">
    <source>
        <dbReference type="EMBL" id="WYJ91123.1"/>
    </source>
</evidence>
<dbReference type="SUPFAM" id="SSF53850">
    <property type="entry name" value="Periplasmic binding protein-like II"/>
    <property type="match status" value="1"/>
</dbReference>
<protein>
    <recommendedName>
        <fullName evidence="10">Extracellular solute-binding protein</fullName>
    </recommendedName>
</protein>
<evidence type="ECO:0008006" key="10">
    <source>
        <dbReference type="Google" id="ProtNLM"/>
    </source>
</evidence>
<evidence type="ECO:0000256" key="4">
    <source>
        <dbReference type="ARBA" id="ARBA00023139"/>
    </source>
</evidence>
<feature type="signal peptide" evidence="6">
    <location>
        <begin position="1"/>
        <end position="18"/>
    </location>
</feature>
<proteinExistence type="predicted"/>
<dbReference type="Gene3D" id="3.40.190.10">
    <property type="entry name" value="Periplasmic binding protein-like II"/>
    <property type="match status" value="2"/>
</dbReference>
<dbReference type="Pfam" id="PF01547">
    <property type="entry name" value="SBP_bac_1"/>
    <property type="match status" value="1"/>
</dbReference>
<evidence type="ECO:0000313" key="9">
    <source>
        <dbReference type="Proteomes" id="UP000195141"/>
    </source>
</evidence>
<sequence length="509" mass="57966">MKKSIIIATSLTILWGMAGCTSSENRTDKVDNKEEITMTIHGGTVEAGPFNGEWPVFMEAAEKTGVTLKGVMPSTVTDFTQEFSLMMASGDLSDIVMASNLEFFKYGGEGAFEPLDQLIDEHAPNIKTFFDENPEVKEMATGPDGKIWFIPFVQDGVAQSGWFIRKDWLNNLDLQVPNNVEDYYQTLTAFANEDPNGNGKKDEIPYFHRSSVNGINDLLSLWNAHPGFFVKDGEAVYGPMEETFKIAYENIAKWYKEGLIDPEIYTRANARDVLLAENLGGATHDLFGSTGNYNDQLTEKISDFQFLPMAPPENSNGERLEPTKRKIPRTYGWGISSENDNKEKAIKYFDFWFTEEGRRLANFGIEGDTYEMIDGKPVLTDKVLKGDKPAVEILREIGAQSNFGFQQDYAYEEQWTNEIALEGINDYIENDYFEEQYPEVKFTEERQKEVEKLIPKINTFITETTQQWVLDSKQIDFDQFISELKKLGVEELIEINQEAYSQYLKKVGK</sequence>
<dbReference type="RefSeq" id="WP_086348719.1">
    <property type="nucleotide sequence ID" value="NZ_CP147247.1"/>
</dbReference>
<dbReference type="PANTHER" id="PTHR43649">
    <property type="entry name" value="ARABINOSE-BINDING PROTEIN-RELATED"/>
    <property type="match status" value="1"/>
</dbReference>
<keyword evidence="9" id="KW-1185">Reference proteome</keyword>